<evidence type="ECO:0000256" key="7">
    <source>
        <dbReference type="ARBA" id="ARBA00023027"/>
    </source>
</evidence>
<dbReference type="InterPro" id="IPR006258">
    <property type="entry name" value="Lipoamide_DH"/>
</dbReference>
<dbReference type="InterPro" id="IPR004099">
    <property type="entry name" value="Pyr_nucl-diS_OxRdtase_dimer"/>
</dbReference>
<keyword evidence="9 14" id="KW-0676">Redox-active center</keyword>
<evidence type="ECO:0000256" key="14">
    <source>
        <dbReference type="RuleBase" id="RU003692"/>
    </source>
</evidence>
<organism evidence="17 18">
    <name type="scientific">Deinococcus peraridilitoris (strain DSM 19664 / LMG 22246 / CIP 109416 / KR-200)</name>
    <dbReference type="NCBI Taxonomy" id="937777"/>
    <lineage>
        <taxon>Bacteria</taxon>
        <taxon>Thermotogati</taxon>
        <taxon>Deinococcota</taxon>
        <taxon>Deinococci</taxon>
        <taxon>Deinococcales</taxon>
        <taxon>Deinococcaceae</taxon>
        <taxon>Deinococcus</taxon>
    </lineage>
</organism>
<dbReference type="RefSeq" id="WP_015235039.1">
    <property type="nucleotide sequence ID" value="NC_019793.1"/>
</dbReference>
<dbReference type="HOGENOM" id="CLU_016755_0_3_0"/>
<name>K9ZYS3_DEIPD</name>
<keyword evidence="18" id="KW-1185">Reference proteome</keyword>
<comment type="catalytic activity">
    <reaction evidence="10 14">
        <text>N(6)-[(R)-dihydrolipoyl]-L-lysyl-[protein] + NAD(+) = N(6)-[(R)-lipoyl]-L-lysyl-[protein] + NADH + H(+)</text>
        <dbReference type="Rhea" id="RHEA:15045"/>
        <dbReference type="Rhea" id="RHEA-COMP:10474"/>
        <dbReference type="Rhea" id="RHEA-COMP:10475"/>
        <dbReference type="ChEBI" id="CHEBI:15378"/>
        <dbReference type="ChEBI" id="CHEBI:57540"/>
        <dbReference type="ChEBI" id="CHEBI:57945"/>
        <dbReference type="ChEBI" id="CHEBI:83099"/>
        <dbReference type="ChEBI" id="CHEBI:83100"/>
        <dbReference type="EC" id="1.8.1.4"/>
    </reaction>
</comment>
<evidence type="ECO:0000259" key="16">
    <source>
        <dbReference type="Pfam" id="PF07992"/>
    </source>
</evidence>
<evidence type="ECO:0000313" key="17">
    <source>
        <dbReference type="EMBL" id="AFZ66731.1"/>
    </source>
</evidence>
<keyword evidence="5 12" id="KW-0274">FAD</keyword>
<dbReference type="Gene3D" id="3.50.50.60">
    <property type="entry name" value="FAD/NAD(P)-binding domain"/>
    <property type="match status" value="2"/>
</dbReference>
<dbReference type="PANTHER" id="PTHR22912">
    <property type="entry name" value="DISULFIDE OXIDOREDUCTASE"/>
    <property type="match status" value="1"/>
</dbReference>
<comment type="cofactor">
    <cofactor evidence="12 14">
        <name>FAD</name>
        <dbReference type="ChEBI" id="CHEBI:57692"/>
    </cofactor>
    <text evidence="12 14">Binds 1 FAD per subunit.</text>
</comment>
<sequence>MTQNSVDYDLLVIGAGPGGYHAAIRAAQLGLKVACAEMGNVGGVCLNVGCIPTKALLHAGEGIRGAKHAEDFGLTFGEPKMDIAKLNGWKDGIVKRLTGGVSALFKANKVTHLVGEARFLDAHTVQVGGQKVTARSFIIATGSEPANLPPFPVDQQKIVDSTGALMVPDPLPKRFLAIGAGAIGLEFAQVYHNLGSSVKVIEFAPQVVPAADADAANTFAKILRKQGIAIDLGTKANGFTERDGELHVELEDVTTGEKRVEVYDRVLVAVGRRPRSANLGLEVAGVQVNERGFIGVNKKMQTSTPHIYAIGDVVGNPMLAHKAMKEGLVAAEVIAGKKSEMDVVAIPAVVYTTPELAWVGLTEAEAKAKGYTVKTGNFPLSASGRAMTLGDTDGFVKMISDAKTDLVLGAHIVAPHASDFLSEVGLALEMAATVTDISLTVHAHPTLSESVLEAAENIHKQAIHIMNR</sequence>
<dbReference type="FunFam" id="3.30.390.30:FF:000001">
    <property type="entry name" value="Dihydrolipoyl dehydrogenase"/>
    <property type="match status" value="1"/>
</dbReference>
<keyword evidence="12" id="KW-0547">Nucleotide-binding</keyword>
<dbReference type="GO" id="GO:0050660">
    <property type="term" value="F:flavin adenine dinucleotide binding"/>
    <property type="evidence" value="ECO:0007669"/>
    <property type="project" value="InterPro"/>
</dbReference>
<dbReference type="PIRSF" id="PIRSF000350">
    <property type="entry name" value="Mercury_reductase_MerA"/>
    <property type="match status" value="1"/>
</dbReference>
<dbReference type="InterPro" id="IPR050151">
    <property type="entry name" value="Class-I_Pyr_Nuc-Dis_Oxidored"/>
</dbReference>
<dbReference type="NCBIfam" id="TIGR01350">
    <property type="entry name" value="lipoamide_DH"/>
    <property type="match status" value="1"/>
</dbReference>
<feature type="domain" description="FAD/NAD(P)-binding" evidence="16">
    <location>
        <begin position="8"/>
        <end position="327"/>
    </location>
</feature>
<dbReference type="AlphaFoldDB" id="K9ZYS3"/>
<reference evidence="18" key="1">
    <citation type="submission" date="2012-03" db="EMBL/GenBank/DDBJ databases">
        <title>Complete sequence of chromosome of Deinococcus peraridilitoris DSM 19664.</title>
        <authorList>
            <person name="Lucas S."/>
            <person name="Copeland A."/>
            <person name="Lapidus A."/>
            <person name="Glavina del Rio T."/>
            <person name="Dalin E."/>
            <person name="Tice H."/>
            <person name="Bruce D."/>
            <person name="Goodwin L."/>
            <person name="Pitluck S."/>
            <person name="Peters L."/>
            <person name="Mikhailova N."/>
            <person name="Lu M."/>
            <person name="Kyrpides N."/>
            <person name="Mavromatis K."/>
            <person name="Ivanova N."/>
            <person name="Brettin T."/>
            <person name="Detter J.C."/>
            <person name="Han C."/>
            <person name="Larimer F."/>
            <person name="Land M."/>
            <person name="Hauser L."/>
            <person name="Markowitz V."/>
            <person name="Cheng J.-F."/>
            <person name="Hugenholtz P."/>
            <person name="Woyke T."/>
            <person name="Wu D."/>
            <person name="Pukall R."/>
            <person name="Steenblock K."/>
            <person name="Brambilla E."/>
            <person name="Klenk H.-P."/>
            <person name="Eisen J.A."/>
        </authorList>
    </citation>
    <scope>NUCLEOTIDE SEQUENCE [LARGE SCALE GENOMIC DNA]</scope>
    <source>
        <strain evidence="18">DSM 19664 / LMG 22246 / CIP 109416 / KR-200</strain>
    </source>
</reference>
<dbReference type="GO" id="GO:0006103">
    <property type="term" value="P:2-oxoglutarate metabolic process"/>
    <property type="evidence" value="ECO:0007669"/>
    <property type="project" value="TreeGrafter"/>
</dbReference>
<feature type="binding site" evidence="12">
    <location>
        <position position="271"/>
    </location>
    <ligand>
        <name>NAD(+)</name>
        <dbReference type="ChEBI" id="CHEBI:57540"/>
    </ligand>
</feature>
<dbReference type="InterPro" id="IPR023753">
    <property type="entry name" value="FAD/NAD-binding_dom"/>
</dbReference>
<keyword evidence="7 12" id="KW-0520">NAD</keyword>
<dbReference type="SUPFAM" id="SSF55424">
    <property type="entry name" value="FAD/NAD-linked reductases, dimerisation (C-terminal) domain"/>
    <property type="match status" value="1"/>
</dbReference>
<gene>
    <name evidence="17" type="ordered locus">Deipe_1175</name>
</gene>
<comment type="similarity">
    <text evidence="1 14">Belongs to the class-I pyridine nucleotide-disulfide oxidoreductase family.</text>
</comment>
<accession>K9ZYS3</accession>
<evidence type="ECO:0000256" key="5">
    <source>
        <dbReference type="ARBA" id="ARBA00022827"/>
    </source>
</evidence>
<keyword evidence="4 14" id="KW-0285">Flavoprotein</keyword>
<evidence type="ECO:0000256" key="13">
    <source>
        <dbReference type="PIRSR" id="PIRSR000350-4"/>
    </source>
</evidence>
<dbReference type="OrthoDB" id="9800167at2"/>
<feature type="binding site" evidence="12">
    <location>
        <position position="312"/>
    </location>
    <ligand>
        <name>FAD</name>
        <dbReference type="ChEBI" id="CHEBI:57692"/>
    </ligand>
</feature>
<evidence type="ECO:0000256" key="4">
    <source>
        <dbReference type="ARBA" id="ARBA00022630"/>
    </source>
</evidence>
<dbReference type="KEGG" id="dpd:Deipe_1175"/>
<feature type="binding site" evidence="12">
    <location>
        <position position="54"/>
    </location>
    <ligand>
        <name>FAD</name>
        <dbReference type="ChEBI" id="CHEBI:57692"/>
    </ligand>
</feature>
<comment type="miscellaneous">
    <text evidence="14">The active site is a redox-active disulfide bond.</text>
</comment>
<dbReference type="InterPro" id="IPR016156">
    <property type="entry name" value="FAD/NAD-linked_Rdtase_dimer_sf"/>
</dbReference>
<dbReference type="SUPFAM" id="SSF51905">
    <property type="entry name" value="FAD/NAD(P)-binding domain"/>
    <property type="match status" value="1"/>
</dbReference>
<dbReference type="Pfam" id="PF07992">
    <property type="entry name" value="Pyr_redox_2"/>
    <property type="match status" value="1"/>
</dbReference>
<evidence type="ECO:0000256" key="1">
    <source>
        <dbReference type="ARBA" id="ARBA00007532"/>
    </source>
</evidence>
<dbReference type="InterPro" id="IPR036188">
    <property type="entry name" value="FAD/NAD-bd_sf"/>
</dbReference>
<dbReference type="Pfam" id="PF02852">
    <property type="entry name" value="Pyr_redox_dim"/>
    <property type="match status" value="1"/>
</dbReference>
<dbReference type="InterPro" id="IPR012999">
    <property type="entry name" value="Pyr_OxRdtase_I_AS"/>
</dbReference>
<evidence type="ECO:0000313" key="18">
    <source>
        <dbReference type="Proteomes" id="UP000010467"/>
    </source>
</evidence>
<proteinExistence type="inferred from homology"/>
<evidence type="ECO:0000256" key="8">
    <source>
        <dbReference type="ARBA" id="ARBA00023157"/>
    </source>
</evidence>
<feature type="binding site" evidence="12">
    <location>
        <begin position="318"/>
        <end position="321"/>
    </location>
    <ligand>
        <name>FAD</name>
        <dbReference type="ChEBI" id="CHEBI:57692"/>
    </ligand>
</feature>
<dbReference type="EMBL" id="CP003382">
    <property type="protein sequence ID" value="AFZ66731.1"/>
    <property type="molecule type" value="Genomic_DNA"/>
</dbReference>
<evidence type="ECO:0000256" key="6">
    <source>
        <dbReference type="ARBA" id="ARBA00023002"/>
    </source>
</evidence>
<dbReference type="PANTHER" id="PTHR22912:SF160">
    <property type="entry name" value="DIHYDROLIPOYL DEHYDROGENASE"/>
    <property type="match status" value="1"/>
</dbReference>
<feature type="domain" description="Pyridine nucleotide-disulphide oxidoreductase dimerisation" evidence="15">
    <location>
        <begin position="346"/>
        <end position="455"/>
    </location>
</feature>
<feature type="binding site" evidence="12">
    <location>
        <begin position="179"/>
        <end position="186"/>
    </location>
    <ligand>
        <name>NAD(+)</name>
        <dbReference type="ChEBI" id="CHEBI:57540"/>
    </ligand>
</feature>
<feature type="disulfide bond" description="Redox-active" evidence="13">
    <location>
        <begin position="45"/>
        <end position="50"/>
    </location>
</feature>
<dbReference type="Proteomes" id="UP000010467">
    <property type="component" value="Chromosome"/>
</dbReference>
<dbReference type="GO" id="GO:0004148">
    <property type="term" value="F:dihydrolipoyl dehydrogenase (NADH) activity"/>
    <property type="evidence" value="ECO:0007669"/>
    <property type="project" value="UniProtKB-EC"/>
</dbReference>
<dbReference type="PRINTS" id="PR00411">
    <property type="entry name" value="PNDRDTASEI"/>
</dbReference>
<dbReference type="EC" id="1.8.1.4" evidence="2 14"/>
<evidence type="ECO:0000256" key="9">
    <source>
        <dbReference type="ARBA" id="ARBA00023284"/>
    </source>
</evidence>
<dbReference type="STRING" id="937777.Deipe_1175"/>
<evidence type="ECO:0000256" key="12">
    <source>
        <dbReference type="PIRSR" id="PIRSR000350-3"/>
    </source>
</evidence>
<feature type="binding site" evidence="12">
    <location>
        <begin position="141"/>
        <end position="143"/>
    </location>
    <ligand>
        <name>FAD</name>
        <dbReference type="ChEBI" id="CHEBI:57692"/>
    </ligand>
</feature>
<evidence type="ECO:0000256" key="11">
    <source>
        <dbReference type="PIRSR" id="PIRSR000350-2"/>
    </source>
</evidence>
<dbReference type="PROSITE" id="PS00076">
    <property type="entry name" value="PYRIDINE_REDOX_1"/>
    <property type="match status" value="1"/>
</dbReference>
<evidence type="ECO:0000259" key="15">
    <source>
        <dbReference type="Pfam" id="PF02852"/>
    </source>
</evidence>
<feature type="binding site" evidence="12">
    <location>
        <position position="202"/>
    </location>
    <ligand>
        <name>NAD(+)</name>
        <dbReference type="ChEBI" id="CHEBI:57540"/>
    </ligand>
</feature>
<evidence type="ECO:0000256" key="2">
    <source>
        <dbReference type="ARBA" id="ARBA00012608"/>
    </source>
</evidence>
<dbReference type="PATRIC" id="fig|937777.3.peg.1177"/>
<feature type="active site" description="Proton acceptor" evidence="11">
    <location>
        <position position="444"/>
    </location>
</feature>
<protein>
    <recommendedName>
        <fullName evidence="3 14">Dihydrolipoyl dehydrogenase</fullName>
        <ecNumber evidence="2 14">1.8.1.4</ecNumber>
    </recommendedName>
</protein>
<evidence type="ECO:0000256" key="3">
    <source>
        <dbReference type="ARBA" id="ARBA00016961"/>
    </source>
</evidence>
<keyword evidence="8" id="KW-1015">Disulfide bond</keyword>
<dbReference type="InterPro" id="IPR001100">
    <property type="entry name" value="Pyr_nuc-diS_OxRdtase"/>
</dbReference>
<dbReference type="Gene3D" id="3.30.390.30">
    <property type="match status" value="1"/>
</dbReference>
<evidence type="ECO:0000256" key="10">
    <source>
        <dbReference type="ARBA" id="ARBA00049187"/>
    </source>
</evidence>
<keyword evidence="6 14" id="KW-0560">Oxidoreductase</keyword>
<dbReference type="PRINTS" id="PR00368">
    <property type="entry name" value="FADPNR"/>
</dbReference>
<dbReference type="eggNOG" id="COG1249">
    <property type="taxonomic scope" value="Bacteria"/>
</dbReference>